<sequence>MLSFSPVLTSLSPTYPDSMREFFSNAWNMSHPQSWYVLFPVKRHRYISDSTVSGLRIFQDVPTLISCPAWKK</sequence>
<dbReference type="EMBL" id="GBRH01283569">
    <property type="protein sequence ID" value="JAD14326.1"/>
    <property type="molecule type" value="Transcribed_RNA"/>
</dbReference>
<proteinExistence type="predicted"/>
<protein>
    <submittedName>
        <fullName evidence="1">Uncharacterized protein</fullName>
    </submittedName>
</protein>
<dbReference type="AlphaFoldDB" id="A0A0A8XMU7"/>
<reference evidence="1" key="1">
    <citation type="submission" date="2014-09" db="EMBL/GenBank/DDBJ databases">
        <authorList>
            <person name="Magalhaes I.L.F."/>
            <person name="Oliveira U."/>
            <person name="Santos F.R."/>
            <person name="Vidigal T.H.D.A."/>
            <person name="Brescovit A.D."/>
            <person name="Santos A.J."/>
        </authorList>
    </citation>
    <scope>NUCLEOTIDE SEQUENCE</scope>
    <source>
        <tissue evidence="1">Shoot tissue taken approximately 20 cm above the soil surface</tissue>
    </source>
</reference>
<reference evidence="1" key="2">
    <citation type="journal article" date="2015" name="Data Brief">
        <title>Shoot transcriptome of the giant reed, Arundo donax.</title>
        <authorList>
            <person name="Barrero R.A."/>
            <person name="Guerrero F.D."/>
            <person name="Moolhuijzen P."/>
            <person name="Goolsby J.A."/>
            <person name="Tidwell J."/>
            <person name="Bellgard S.E."/>
            <person name="Bellgard M.I."/>
        </authorList>
    </citation>
    <scope>NUCLEOTIDE SEQUENCE</scope>
    <source>
        <tissue evidence="1">Shoot tissue taken approximately 20 cm above the soil surface</tissue>
    </source>
</reference>
<accession>A0A0A8XMU7</accession>
<name>A0A0A8XMU7_ARUDO</name>
<evidence type="ECO:0000313" key="1">
    <source>
        <dbReference type="EMBL" id="JAD14326.1"/>
    </source>
</evidence>
<organism evidence="1">
    <name type="scientific">Arundo donax</name>
    <name type="common">Giant reed</name>
    <name type="synonym">Donax arundinaceus</name>
    <dbReference type="NCBI Taxonomy" id="35708"/>
    <lineage>
        <taxon>Eukaryota</taxon>
        <taxon>Viridiplantae</taxon>
        <taxon>Streptophyta</taxon>
        <taxon>Embryophyta</taxon>
        <taxon>Tracheophyta</taxon>
        <taxon>Spermatophyta</taxon>
        <taxon>Magnoliopsida</taxon>
        <taxon>Liliopsida</taxon>
        <taxon>Poales</taxon>
        <taxon>Poaceae</taxon>
        <taxon>PACMAD clade</taxon>
        <taxon>Arundinoideae</taxon>
        <taxon>Arundineae</taxon>
        <taxon>Arundo</taxon>
    </lineage>
</organism>